<organism evidence="3 4">
    <name type="scientific">Methylobacterium durans</name>
    <dbReference type="NCBI Taxonomy" id="2202825"/>
    <lineage>
        <taxon>Bacteria</taxon>
        <taxon>Pseudomonadati</taxon>
        <taxon>Pseudomonadota</taxon>
        <taxon>Alphaproteobacteria</taxon>
        <taxon>Hyphomicrobiales</taxon>
        <taxon>Methylobacteriaceae</taxon>
        <taxon>Methylobacterium</taxon>
    </lineage>
</organism>
<protein>
    <recommendedName>
        <fullName evidence="1">chorismate mutase</fullName>
        <ecNumber evidence="1">5.4.99.5</ecNumber>
    </recommendedName>
</protein>
<dbReference type="RefSeq" id="WP_109889522.1">
    <property type="nucleotide sequence ID" value="NZ_CP029550.1"/>
</dbReference>
<dbReference type="NCBIfam" id="NF004696">
    <property type="entry name" value="PRK06034.1-2"/>
    <property type="match status" value="1"/>
</dbReference>
<dbReference type="InterPro" id="IPR002701">
    <property type="entry name" value="CM_II_prokaryot"/>
</dbReference>
<reference evidence="4" key="1">
    <citation type="submission" date="2018-05" db="EMBL/GenBank/DDBJ databases">
        <title>Complete Genome Sequence of Methylobacterium sp. 17SD2-17.</title>
        <authorList>
            <person name="Srinivasan S."/>
        </authorList>
    </citation>
    <scope>NUCLEOTIDE SEQUENCE [LARGE SCALE GENOMIC DNA]</scope>
    <source>
        <strain evidence="4">17SD2-17</strain>
    </source>
</reference>
<accession>A0A2U8W6D1</accession>
<proteinExistence type="predicted"/>
<dbReference type="Proteomes" id="UP000245926">
    <property type="component" value="Chromosome"/>
</dbReference>
<dbReference type="EC" id="5.4.99.5" evidence="1"/>
<dbReference type="InterPro" id="IPR036979">
    <property type="entry name" value="CM_dom_sf"/>
</dbReference>
<dbReference type="SUPFAM" id="SSF48600">
    <property type="entry name" value="Chorismate mutase II"/>
    <property type="match status" value="1"/>
</dbReference>
<dbReference type="GO" id="GO:0046417">
    <property type="term" value="P:chorismate metabolic process"/>
    <property type="evidence" value="ECO:0007669"/>
    <property type="project" value="InterPro"/>
</dbReference>
<dbReference type="GO" id="GO:0004106">
    <property type="term" value="F:chorismate mutase activity"/>
    <property type="evidence" value="ECO:0007669"/>
    <property type="project" value="UniProtKB-EC"/>
</dbReference>
<evidence type="ECO:0000313" key="3">
    <source>
        <dbReference type="EMBL" id="AWN40942.1"/>
    </source>
</evidence>
<feature type="domain" description="Chorismate mutase" evidence="2">
    <location>
        <begin position="8"/>
        <end position="99"/>
    </location>
</feature>
<evidence type="ECO:0000256" key="1">
    <source>
        <dbReference type="ARBA" id="ARBA00012404"/>
    </source>
</evidence>
<dbReference type="EMBL" id="CP029550">
    <property type="protein sequence ID" value="AWN40942.1"/>
    <property type="molecule type" value="Genomic_DNA"/>
</dbReference>
<evidence type="ECO:0000313" key="4">
    <source>
        <dbReference type="Proteomes" id="UP000245926"/>
    </source>
</evidence>
<keyword evidence="4" id="KW-1185">Reference proteome</keyword>
<dbReference type="AlphaFoldDB" id="A0A2U8W6D1"/>
<dbReference type="PROSITE" id="PS51168">
    <property type="entry name" value="CHORISMATE_MUT_2"/>
    <property type="match status" value="1"/>
</dbReference>
<dbReference type="NCBIfam" id="NF004698">
    <property type="entry name" value="PRK06034.1-4"/>
    <property type="match status" value="1"/>
</dbReference>
<dbReference type="KEGG" id="mets:DK389_10910"/>
<name>A0A2U8W6D1_9HYPH</name>
<dbReference type="Pfam" id="PF01817">
    <property type="entry name" value="CM_2"/>
    <property type="match status" value="1"/>
</dbReference>
<dbReference type="InterPro" id="IPR036263">
    <property type="entry name" value="Chorismate_II_sf"/>
</dbReference>
<dbReference type="OrthoDB" id="7268348at2"/>
<dbReference type="Gene3D" id="1.20.59.10">
    <property type="entry name" value="Chorismate mutase"/>
    <property type="match status" value="1"/>
</dbReference>
<gene>
    <name evidence="3" type="ORF">DK389_10910</name>
</gene>
<dbReference type="SMART" id="SM00830">
    <property type="entry name" value="CM_2"/>
    <property type="match status" value="1"/>
</dbReference>
<sequence length="288" mass="31103">MRFSKRAAPPLDNLADLRAEIDRIDAEMHALLIQRGSIIDRLIAVKGTSASGSAFRPGREAAMMRRVAERHRGLLPLDTVEGIWRVIIATFTYVQAPFSVHADISGGDAAMRDSARFHFGFTVPYRPHPTCAAVIEAVAASRGDLGIFRFDPRGARAPLAGAAWWDGLVGAGRPKVIARLPFIERPTHPAGTPIFVVAKPLDDPSAAQRDWVLHAARVARWTPEAERALQDLYGEVVARAAPLSGEERLLIAVPGGVGPRQLREGLERAGAALGALDETGSHAARFRV</sequence>
<evidence type="ECO:0000259" key="2">
    <source>
        <dbReference type="PROSITE" id="PS51168"/>
    </source>
</evidence>